<comment type="similarity">
    <text evidence="1">Belongs to the intimin/invasin family.</text>
</comment>
<dbReference type="AlphaFoldDB" id="A0A7V2T4L8"/>
<proteinExistence type="inferred from homology"/>
<protein>
    <recommendedName>
        <fullName evidence="4">Big-1 domain-containing protein</fullName>
    </recommendedName>
</protein>
<dbReference type="Gene3D" id="2.60.40.10">
    <property type="entry name" value="Immunoglobulins"/>
    <property type="match status" value="3"/>
</dbReference>
<dbReference type="SUPFAM" id="SSF49373">
    <property type="entry name" value="Invasin/intimin cell-adhesion fragments"/>
    <property type="match status" value="3"/>
</dbReference>
<evidence type="ECO:0000313" key="5">
    <source>
        <dbReference type="EMBL" id="HFC93384.1"/>
    </source>
</evidence>
<dbReference type="InterPro" id="IPR008964">
    <property type="entry name" value="Invasin/intimin_cell_adhesion"/>
</dbReference>
<evidence type="ECO:0000256" key="3">
    <source>
        <dbReference type="SAM" id="SignalP"/>
    </source>
</evidence>
<comment type="caution">
    <text evidence="5">The sequence shown here is derived from an EMBL/GenBank/DDBJ whole genome shotgun (WGS) entry which is preliminary data.</text>
</comment>
<gene>
    <name evidence="5" type="ORF">ENJ51_11300</name>
</gene>
<feature type="chain" id="PRO_5030506008" description="Big-1 domain-containing protein" evidence="3">
    <location>
        <begin position="22"/>
        <end position="843"/>
    </location>
</feature>
<reference evidence="5" key="1">
    <citation type="journal article" date="2020" name="mSystems">
        <title>Genome- and Community-Level Interaction Insights into Carbon Utilization and Element Cycling Functions of Hydrothermarchaeota in Hydrothermal Sediment.</title>
        <authorList>
            <person name="Zhou Z."/>
            <person name="Liu Y."/>
            <person name="Xu W."/>
            <person name="Pan J."/>
            <person name="Luo Z.H."/>
            <person name="Li M."/>
        </authorList>
    </citation>
    <scope>NUCLEOTIDE SEQUENCE [LARGE SCALE GENOMIC DNA]</scope>
    <source>
        <strain evidence="5">HyVt-493</strain>
    </source>
</reference>
<keyword evidence="3" id="KW-0732">Signal</keyword>
<accession>A0A7V2T4L8</accession>
<organism evidence="5">
    <name type="scientific">Leucothrix mucor</name>
    <dbReference type="NCBI Taxonomy" id="45248"/>
    <lineage>
        <taxon>Bacteria</taxon>
        <taxon>Pseudomonadati</taxon>
        <taxon>Pseudomonadota</taxon>
        <taxon>Gammaproteobacteria</taxon>
        <taxon>Thiotrichales</taxon>
        <taxon>Thiotrichaceae</taxon>
        <taxon>Leucothrix</taxon>
    </lineage>
</organism>
<sequence>MIIPTHFKKLTLPLLLSVALAGCSGGSDFGSGTSGGSKQEEVTYADVASLEVFASSGVLLSKGDNAVTISVVAKDKNNNVISKIPVTFAVDNSGTIIAASGNDTAATKTAILSSGVNTHKRTLTVTVSAGKKTQIVTVQVDDTKIIDKEDNSDIKSLDVSVTANKLYSLGSNEVTVSVIAKNENNSVVPDAQITFSVDNDALILPDAGNATAAIKTAKLSSGLGHPEARTLTVTVKSGAFVKILKVDIINGKDPVVEKESKVVALEISASSRQLFSAGIKPVIISAIAKDQNNNTLSDAIITFKVNNNATITPDAGNASAVVKTASITPGLNHPENRKLDIEVTAGSLVKNLQVDIVGTTVVLEGADSIAINNPTEYTIKLQDSEKKSLAFHSVEVTSSAGSEIIPVNSYTTNAVGEMSFMVNAAADGEDTITVISLGAAAQKKVSVSGNDFSLNSASKEVKIGTPETISMKWTKDGVSQANKIIQLSATRGVLNPLINIETNTDGEATFTIESQTAGGTVITATTENGLTATLEREFIATTPHYINTQASPSVIAPHGVSNLIAKVRDINDNPVKNMHIVFNLEDRVNGTLSNSLAVTDSLGRANITYTASDVSSAKNGVNIKTYVQEDTTINDQINLTVGGDALRIVLGHNEKIAADDIFYKKTYGVIVTDSAGNPVKDQEIAFTITPTDYYKGFMVPLLDKNPNVTVVDGVIITDNNSGHWVRKLEAACKSEDLDNDGNLDEGEDDNNNGKLEPSHDATVTTSGKTDEEGKLTIQIIYPQSSALWSRQLLTSTVVVEGTEFVEHAEFDLSILASAVKDLDVAPPNQFSPYGITADCSNPE</sequence>
<feature type="domain" description="Big-1" evidence="4">
    <location>
        <begin position="155"/>
        <end position="245"/>
    </location>
</feature>
<dbReference type="SMART" id="SM00634">
    <property type="entry name" value="BID_1"/>
    <property type="match status" value="3"/>
</dbReference>
<feature type="domain" description="Big-1" evidence="4">
    <location>
        <begin position="450"/>
        <end position="536"/>
    </location>
</feature>
<dbReference type="InterPro" id="IPR003344">
    <property type="entry name" value="Big_1_dom"/>
</dbReference>
<feature type="compositionally biased region" description="Acidic residues" evidence="2">
    <location>
        <begin position="737"/>
        <end position="750"/>
    </location>
</feature>
<evidence type="ECO:0000259" key="4">
    <source>
        <dbReference type="SMART" id="SM00634"/>
    </source>
</evidence>
<dbReference type="InterPro" id="IPR013783">
    <property type="entry name" value="Ig-like_fold"/>
</dbReference>
<dbReference type="Proteomes" id="UP000885750">
    <property type="component" value="Unassembled WGS sequence"/>
</dbReference>
<dbReference type="EMBL" id="DRMS01000424">
    <property type="protein sequence ID" value="HFC93384.1"/>
    <property type="molecule type" value="Genomic_DNA"/>
</dbReference>
<evidence type="ECO:0000256" key="2">
    <source>
        <dbReference type="SAM" id="MobiDB-lite"/>
    </source>
</evidence>
<name>A0A7V2T4L8_LEUMU</name>
<feature type="domain" description="Big-1" evidence="4">
    <location>
        <begin position="544"/>
        <end position="637"/>
    </location>
</feature>
<evidence type="ECO:0000256" key="1">
    <source>
        <dbReference type="ARBA" id="ARBA00010116"/>
    </source>
</evidence>
<feature type="signal peptide" evidence="3">
    <location>
        <begin position="1"/>
        <end position="21"/>
    </location>
</feature>
<feature type="region of interest" description="Disordered" evidence="2">
    <location>
        <begin position="736"/>
        <end position="769"/>
    </location>
</feature>